<evidence type="ECO:0000313" key="2">
    <source>
        <dbReference type="EMBL" id="KAG0535022.1"/>
    </source>
</evidence>
<reference evidence="2" key="1">
    <citation type="journal article" date="2019" name="BMC Genomics">
        <title>A new reference genome for Sorghum bicolor reveals high levels of sequence similarity between sweet and grain genotypes: implications for the genetics of sugar metabolism.</title>
        <authorList>
            <person name="Cooper E.A."/>
            <person name="Brenton Z.W."/>
            <person name="Flinn B.S."/>
            <person name="Jenkins J."/>
            <person name="Shu S."/>
            <person name="Flowers D."/>
            <person name="Luo F."/>
            <person name="Wang Y."/>
            <person name="Xia P."/>
            <person name="Barry K."/>
            <person name="Daum C."/>
            <person name="Lipzen A."/>
            <person name="Yoshinaga Y."/>
            <person name="Schmutz J."/>
            <person name="Saski C."/>
            <person name="Vermerris W."/>
            <person name="Kresovich S."/>
        </authorList>
    </citation>
    <scope>NUCLEOTIDE SEQUENCE</scope>
</reference>
<name>A0A921R7X5_SORBI</name>
<comment type="caution">
    <text evidence="2">The sequence shown here is derived from an EMBL/GenBank/DDBJ whole genome shotgun (WGS) entry which is preliminary data.</text>
</comment>
<dbReference type="Proteomes" id="UP000807115">
    <property type="component" value="Chromosome 4"/>
</dbReference>
<dbReference type="EMBL" id="CM027683">
    <property type="protein sequence ID" value="KAG0535022.1"/>
    <property type="molecule type" value="Genomic_DNA"/>
</dbReference>
<gene>
    <name evidence="2" type="ORF">BDA96_04G330100</name>
</gene>
<dbReference type="PANTHER" id="PTHR33065:SF193">
    <property type="entry name" value="DUF6598 DOMAIN-CONTAINING PROTEIN"/>
    <property type="match status" value="1"/>
</dbReference>
<accession>A0A921R7X5</accession>
<dbReference type="Pfam" id="PF20241">
    <property type="entry name" value="DUF6598"/>
    <property type="match status" value="1"/>
</dbReference>
<evidence type="ECO:0000259" key="1">
    <source>
        <dbReference type="Pfam" id="PF20241"/>
    </source>
</evidence>
<evidence type="ECO:0000313" key="3">
    <source>
        <dbReference type="Proteomes" id="UP000807115"/>
    </source>
</evidence>
<dbReference type="InterPro" id="IPR046533">
    <property type="entry name" value="DUF6598"/>
</dbReference>
<reference evidence="2" key="2">
    <citation type="submission" date="2020-10" db="EMBL/GenBank/DDBJ databases">
        <authorList>
            <person name="Cooper E.A."/>
            <person name="Brenton Z.W."/>
            <person name="Flinn B.S."/>
            <person name="Jenkins J."/>
            <person name="Shu S."/>
            <person name="Flowers D."/>
            <person name="Luo F."/>
            <person name="Wang Y."/>
            <person name="Xia P."/>
            <person name="Barry K."/>
            <person name="Daum C."/>
            <person name="Lipzen A."/>
            <person name="Yoshinaga Y."/>
            <person name="Schmutz J."/>
            <person name="Saski C."/>
            <person name="Vermerris W."/>
            <person name="Kresovich S."/>
        </authorList>
    </citation>
    <scope>NUCLEOTIDE SEQUENCE</scope>
</reference>
<proteinExistence type="predicted"/>
<feature type="domain" description="DUF6598" evidence="1">
    <location>
        <begin position="56"/>
        <end position="240"/>
    </location>
</feature>
<sequence>MSCFITCSAYSQRKSILGGNHTQCMCASLSACVCVDGHLATRVDGELCGQIGGAHEGSLIEMTGPKRGIEMSSIVLIEFDMRIKTGIQEDNDLQLIDGALVCSDGIYKPWKPIRERIIGSSCAVDVTLAVLAHAVEATIEVVVSELQSGLGLSLSSFLDDMDAYEEIQLFDGIIAQSGPLRRFVVAVPIYKVMLLKVKVGNVFKHTQYGSASREIKFQPKLHGCTRRQIRLKVATISLKVTWSGVPGVAL</sequence>
<dbReference type="PANTHER" id="PTHR33065">
    <property type="entry name" value="OS07G0486400 PROTEIN"/>
    <property type="match status" value="1"/>
</dbReference>
<protein>
    <recommendedName>
        <fullName evidence="1">DUF6598 domain-containing protein</fullName>
    </recommendedName>
</protein>
<organism evidence="2 3">
    <name type="scientific">Sorghum bicolor</name>
    <name type="common">Sorghum</name>
    <name type="synonym">Sorghum vulgare</name>
    <dbReference type="NCBI Taxonomy" id="4558"/>
    <lineage>
        <taxon>Eukaryota</taxon>
        <taxon>Viridiplantae</taxon>
        <taxon>Streptophyta</taxon>
        <taxon>Embryophyta</taxon>
        <taxon>Tracheophyta</taxon>
        <taxon>Spermatophyta</taxon>
        <taxon>Magnoliopsida</taxon>
        <taxon>Liliopsida</taxon>
        <taxon>Poales</taxon>
        <taxon>Poaceae</taxon>
        <taxon>PACMAD clade</taxon>
        <taxon>Panicoideae</taxon>
        <taxon>Andropogonodae</taxon>
        <taxon>Andropogoneae</taxon>
        <taxon>Sorghinae</taxon>
        <taxon>Sorghum</taxon>
    </lineage>
</organism>
<dbReference type="AlphaFoldDB" id="A0A921R7X5"/>